<name>A0A0L9TND0_PHAAN</name>
<feature type="domain" description="C2H2-type" evidence="9">
    <location>
        <begin position="39"/>
        <end position="66"/>
    </location>
</feature>
<gene>
    <name evidence="10" type="ORF">HKW66_Vig0037380</name>
    <name evidence="11" type="ORF">LR48_Vigan01g164900</name>
</gene>
<dbReference type="OMA" id="ATKEEHH"/>
<reference evidence="11" key="2">
    <citation type="submission" date="2015-02" db="EMBL/GenBank/DDBJ databases">
        <authorList>
            <person name="Chooi Y.-H."/>
        </authorList>
    </citation>
    <scope>NUCLEOTIDE SEQUENCE</scope>
    <source>
        <tissue evidence="11">Seedling</tissue>
    </source>
</reference>
<dbReference type="PANTHER" id="PTHR45988">
    <property type="entry name" value="C2H2 TYPE ZINC FINGER TRANSCRIPTION FACTOR FAMILY-RELATED"/>
    <property type="match status" value="1"/>
</dbReference>
<dbReference type="OrthoDB" id="6077919at2759"/>
<dbReference type="InterPro" id="IPR036236">
    <property type="entry name" value="Znf_C2H2_sf"/>
</dbReference>
<dbReference type="AlphaFoldDB" id="A0A0L9TND0"/>
<dbReference type="Proteomes" id="UP000053144">
    <property type="component" value="Chromosome 1"/>
</dbReference>
<evidence type="ECO:0000256" key="5">
    <source>
        <dbReference type="ARBA" id="ARBA00023015"/>
    </source>
</evidence>
<accession>A0A0L9TND0</accession>
<feature type="region of interest" description="Disordered" evidence="8">
    <location>
        <begin position="1"/>
        <end position="28"/>
    </location>
</feature>
<evidence type="ECO:0000256" key="2">
    <source>
        <dbReference type="ARBA" id="ARBA00022737"/>
    </source>
</evidence>
<dbReference type="PANTHER" id="PTHR45988:SF18">
    <property type="entry name" value="C2H2-TYPE ZINC FINGER FAMILY PROTEIN"/>
    <property type="match status" value="1"/>
</dbReference>
<dbReference type="STRING" id="3914.A0A0L9TND0"/>
<evidence type="ECO:0000256" key="1">
    <source>
        <dbReference type="ARBA" id="ARBA00022723"/>
    </source>
</evidence>
<evidence type="ECO:0000313" key="11">
    <source>
        <dbReference type="EMBL" id="KOM32093.1"/>
    </source>
</evidence>
<dbReference type="FunFam" id="3.30.160.60:FF:000446">
    <property type="entry name" value="Zinc finger protein"/>
    <property type="match status" value="2"/>
</dbReference>
<feature type="compositionally biased region" description="Basic and acidic residues" evidence="8">
    <location>
        <begin position="299"/>
        <end position="308"/>
    </location>
</feature>
<reference evidence="12" key="1">
    <citation type="journal article" date="2015" name="Proc. Natl. Acad. Sci. U.S.A.">
        <title>Genome sequencing of adzuki bean (Vigna angularis) provides insight into high starch and low fat accumulation and domestication.</title>
        <authorList>
            <person name="Yang K."/>
            <person name="Tian Z."/>
            <person name="Chen C."/>
            <person name="Luo L."/>
            <person name="Zhao B."/>
            <person name="Wang Z."/>
            <person name="Yu L."/>
            <person name="Li Y."/>
            <person name="Sun Y."/>
            <person name="Li W."/>
            <person name="Chen Y."/>
            <person name="Li Y."/>
            <person name="Zhang Y."/>
            <person name="Ai D."/>
            <person name="Zhao J."/>
            <person name="Shang C."/>
            <person name="Ma Y."/>
            <person name="Wu B."/>
            <person name="Wang M."/>
            <person name="Gao L."/>
            <person name="Sun D."/>
            <person name="Zhang P."/>
            <person name="Guo F."/>
            <person name="Wang W."/>
            <person name="Li Y."/>
            <person name="Wang J."/>
            <person name="Varshney R.K."/>
            <person name="Wang J."/>
            <person name="Ling H.Q."/>
            <person name="Wan P."/>
        </authorList>
    </citation>
    <scope>NUCLEOTIDE SEQUENCE</scope>
    <source>
        <strain evidence="12">cv. Jingnong 6</strain>
    </source>
</reference>
<feature type="region of interest" description="Disordered" evidence="8">
    <location>
        <begin position="299"/>
        <end position="319"/>
    </location>
</feature>
<evidence type="ECO:0000313" key="12">
    <source>
        <dbReference type="Proteomes" id="UP000053144"/>
    </source>
</evidence>
<dbReference type="Gramene" id="KOM32093">
    <property type="protein sequence ID" value="KOM32093"/>
    <property type="gene ID" value="LR48_Vigan01g164900"/>
</dbReference>
<evidence type="ECO:0000256" key="8">
    <source>
        <dbReference type="SAM" id="MobiDB-lite"/>
    </source>
</evidence>
<dbReference type="SUPFAM" id="SSF57667">
    <property type="entry name" value="beta-beta-alpha zinc fingers"/>
    <property type="match status" value="1"/>
</dbReference>
<proteinExistence type="predicted"/>
<evidence type="ECO:0000256" key="3">
    <source>
        <dbReference type="ARBA" id="ARBA00022771"/>
    </source>
</evidence>
<protein>
    <submittedName>
        <fullName evidence="10">Zinc finger protein</fullName>
    </submittedName>
</protein>
<evidence type="ECO:0000256" key="4">
    <source>
        <dbReference type="ARBA" id="ARBA00022833"/>
    </source>
</evidence>
<sequence length="419" mass="45751">MEEDQESRHQRENRGSVPPEGEGLGGNGGGVNCNEIRSFTCDICNKGFSSGKALGGHMRIHNLSRKRVHGEKQSTGDAAKSKTAKWVMVDGNPTCSVCGKTFSSRKSLFGHMRSHTEKPRKGIRSNAPIVRASSNSTSSSTLSDDLTVHLSLVLRGWSVTAKRGRISSSCSKSDSGLEEGDEIEPRMQEAAYVLMLLARGSPKCEQVVVADQIQEHPFNKRGREEELSHPVLGNSDDVKIKKRNRKKVKLTELASTGEEGNRFARCRKCNTSFPSHQSLNDHLCSLQNSKNIESRSHGVSATKEEHHAKTTIQGEKTGPGTVLEDRAVEAMRGYECEVLKETFSIGQAFGDHKRSDWTRMGEGQSAQATSSNMGNGQNCSKVLSFDLNQIPAMDGEEGVQSDLFIPANIMTSSSYDSSC</sequence>
<dbReference type="PROSITE" id="PS00028">
    <property type="entry name" value="ZINC_FINGER_C2H2_1"/>
    <property type="match status" value="2"/>
</dbReference>
<dbReference type="EMBL" id="CM003371">
    <property type="protein sequence ID" value="KOM32093.1"/>
    <property type="molecule type" value="Genomic_DNA"/>
</dbReference>
<keyword evidence="5" id="KW-0805">Transcription regulation</keyword>
<dbReference type="EMBL" id="JABFOF010000001">
    <property type="protein sequence ID" value="KAG2408916.1"/>
    <property type="molecule type" value="Genomic_DNA"/>
</dbReference>
<dbReference type="GO" id="GO:0008270">
    <property type="term" value="F:zinc ion binding"/>
    <property type="evidence" value="ECO:0007669"/>
    <property type="project" value="UniProtKB-KW"/>
</dbReference>
<feature type="domain" description="C2H2-type" evidence="9">
    <location>
        <begin position="93"/>
        <end position="120"/>
    </location>
</feature>
<dbReference type="PROSITE" id="PS50157">
    <property type="entry name" value="ZINC_FINGER_C2H2_2"/>
    <property type="match status" value="2"/>
</dbReference>
<keyword evidence="6" id="KW-0804">Transcription</keyword>
<dbReference type="Pfam" id="PF13912">
    <property type="entry name" value="zf-C2H2_6"/>
    <property type="match status" value="2"/>
</dbReference>
<reference evidence="10 13" key="3">
    <citation type="submission" date="2020-05" db="EMBL/GenBank/DDBJ databases">
        <title>Vigna angularis (adzuki bean) Var. LongXiaoDou No. 4 denovo assembly.</title>
        <authorList>
            <person name="Xiang H."/>
        </authorList>
    </citation>
    <scope>NUCLEOTIDE SEQUENCE [LARGE SCALE GENOMIC DNA]</scope>
    <source>
        <tissue evidence="10">Leaf</tissue>
    </source>
</reference>
<keyword evidence="4" id="KW-0862">Zinc</keyword>
<feature type="compositionally biased region" description="Basic and acidic residues" evidence="8">
    <location>
        <begin position="1"/>
        <end position="14"/>
    </location>
</feature>
<dbReference type="InterPro" id="IPR013087">
    <property type="entry name" value="Znf_C2H2_type"/>
</dbReference>
<dbReference type="GO" id="GO:0000976">
    <property type="term" value="F:transcription cis-regulatory region binding"/>
    <property type="evidence" value="ECO:0007669"/>
    <property type="project" value="TreeGrafter"/>
</dbReference>
<organism evidence="11 12">
    <name type="scientific">Phaseolus angularis</name>
    <name type="common">Azuki bean</name>
    <name type="synonym">Vigna angularis</name>
    <dbReference type="NCBI Taxonomy" id="3914"/>
    <lineage>
        <taxon>Eukaryota</taxon>
        <taxon>Viridiplantae</taxon>
        <taxon>Streptophyta</taxon>
        <taxon>Embryophyta</taxon>
        <taxon>Tracheophyta</taxon>
        <taxon>Spermatophyta</taxon>
        <taxon>Magnoliopsida</taxon>
        <taxon>eudicotyledons</taxon>
        <taxon>Gunneridae</taxon>
        <taxon>Pentapetalae</taxon>
        <taxon>rosids</taxon>
        <taxon>fabids</taxon>
        <taxon>Fabales</taxon>
        <taxon>Fabaceae</taxon>
        <taxon>Papilionoideae</taxon>
        <taxon>50 kb inversion clade</taxon>
        <taxon>NPAAA clade</taxon>
        <taxon>indigoferoid/millettioid clade</taxon>
        <taxon>Phaseoleae</taxon>
        <taxon>Vigna</taxon>
    </lineage>
</organism>
<dbReference type="GO" id="GO:0005634">
    <property type="term" value="C:nucleus"/>
    <property type="evidence" value="ECO:0007669"/>
    <property type="project" value="TreeGrafter"/>
</dbReference>
<dbReference type="KEGG" id="var:108328385"/>
<dbReference type="Gene3D" id="3.30.160.60">
    <property type="entry name" value="Classic Zinc Finger"/>
    <property type="match status" value="2"/>
</dbReference>
<evidence type="ECO:0000313" key="13">
    <source>
        <dbReference type="Proteomes" id="UP000743370"/>
    </source>
</evidence>
<dbReference type="SMART" id="SM00355">
    <property type="entry name" value="ZnF_C2H2"/>
    <property type="match status" value="3"/>
</dbReference>
<keyword evidence="2" id="KW-0677">Repeat</keyword>
<dbReference type="InterPro" id="IPR044653">
    <property type="entry name" value="AZF1/2/3-like"/>
</dbReference>
<dbReference type="Proteomes" id="UP000743370">
    <property type="component" value="Unassembled WGS sequence"/>
</dbReference>
<evidence type="ECO:0000259" key="9">
    <source>
        <dbReference type="PROSITE" id="PS50157"/>
    </source>
</evidence>
<evidence type="ECO:0000256" key="6">
    <source>
        <dbReference type="ARBA" id="ARBA00023163"/>
    </source>
</evidence>
<dbReference type="GO" id="GO:0003700">
    <property type="term" value="F:DNA-binding transcription factor activity"/>
    <property type="evidence" value="ECO:0007669"/>
    <property type="project" value="InterPro"/>
</dbReference>
<keyword evidence="3 7" id="KW-0863">Zinc-finger</keyword>
<keyword evidence="1" id="KW-0479">Metal-binding</keyword>
<evidence type="ECO:0000313" key="10">
    <source>
        <dbReference type="EMBL" id="KAG2408916.1"/>
    </source>
</evidence>
<evidence type="ECO:0000256" key="7">
    <source>
        <dbReference type="PROSITE-ProRule" id="PRU00042"/>
    </source>
</evidence>